<reference evidence="2 3" key="1">
    <citation type="submission" date="2015-08" db="EMBL/GenBank/DDBJ databases">
        <authorList>
            <person name="Babu N.S."/>
            <person name="Beckwith C.J."/>
            <person name="Beseler K.G."/>
            <person name="Brison A."/>
            <person name="Carone J.V."/>
            <person name="Caskin T.P."/>
            <person name="Diamond M."/>
            <person name="Durham M.E."/>
            <person name="Foxe J.M."/>
            <person name="Go M."/>
            <person name="Henderson B.A."/>
            <person name="Jones I.B."/>
            <person name="McGettigan J.A."/>
            <person name="Micheletti S.J."/>
            <person name="Nasrallah M.E."/>
            <person name="Ortiz D."/>
            <person name="Piller C.R."/>
            <person name="Privatt S.R."/>
            <person name="Schneider S.L."/>
            <person name="Sharp S."/>
            <person name="Smith T.C."/>
            <person name="Stanton J.D."/>
            <person name="Ullery H.E."/>
            <person name="Wilson R.J."/>
            <person name="Serrano M.G."/>
            <person name="Buck G."/>
            <person name="Lee V."/>
            <person name="Wang Y."/>
            <person name="Carvalho R."/>
            <person name="Voegtly L."/>
            <person name="Shi R."/>
            <person name="Duckworth R."/>
            <person name="Johnson A."/>
            <person name="Loviza R."/>
            <person name="Walstead R."/>
            <person name="Shah Z."/>
            <person name="Kiflezghi M."/>
            <person name="Wade K."/>
            <person name="Ball S.L."/>
            <person name="Bradley K.W."/>
            <person name="Asai D.J."/>
            <person name="Bowman C.A."/>
            <person name="Russell D.A."/>
            <person name="Pope W.H."/>
            <person name="Jacobs-Sera D."/>
            <person name="Hendrix R.W."/>
            <person name="Hatfull G.F."/>
        </authorList>
    </citation>
    <scope>NUCLEOTIDE SEQUENCE [LARGE SCALE GENOMIC DNA]</scope>
    <source>
        <strain evidence="2 3">DSM 27648</strain>
    </source>
</reference>
<gene>
    <name evidence="2" type="ORF">AKJ09_06653</name>
</gene>
<dbReference type="AlphaFoldDB" id="A0A0K1Q3M8"/>
<dbReference type="EMBL" id="CP012333">
    <property type="protein sequence ID" value="AKU99989.1"/>
    <property type="molecule type" value="Genomic_DNA"/>
</dbReference>
<dbReference type="KEGG" id="llu:AKJ09_06653"/>
<dbReference type="STRING" id="1391654.AKJ09_06653"/>
<organism evidence="2 3">
    <name type="scientific">Labilithrix luteola</name>
    <dbReference type="NCBI Taxonomy" id="1391654"/>
    <lineage>
        <taxon>Bacteria</taxon>
        <taxon>Pseudomonadati</taxon>
        <taxon>Myxococcota</taxon>
        <taxon>Polyangia</taxon>
        <taxon>Polyangiales</taxon>
        <taxon>Labilitrichaceae</taxon>
        <taxon>Labilithrix</taxon>
    </lineage>
</organism>
<sequence length="52" mass="5422">MADTTPAKGKSFFIPTLPGARTCTIVPSTTARPRPALNDNRHAATSPVADVT</sequence>
<evidence type="ECO:0000313" key="2">
    <source>
        <dbReference type="EMBL" id="AKU99989.1"/>
    </source>
</evidence>
<accession>A0A0K1Q3M8</accession>
<name>A0A0K1Q3M8_9BACT</name>
<keyword evidence="3" id="KW-1185">Reference proteome</keyword>
<feature type="region of interest" description="Disordered" evidence="1">
    <location>
        <begin position="29"/>
        <end position="52"/>
    </location>
</feature>
<proteinExistence type="predicted"/>
<dbReference type="Proteomes" id="UP000064967">
    <property type="component" value="Chromosome"/>
</dbReference>
<evidence type="ECO:0000313" key="3">
    <source>
        <dbReference type="Proteomes" id="UP000064967"/>
    </source>
</evidence>
<protein>
    <submittedName>
        <fullName evidence="2">Uncharacterized protein</fullName>
    </submittedName>
</protein>
<evidence type="ECO:0000256" key="1">
    <source>
        <dbReference type="SAM" id="MobiDB-lite"/>
    </source>
</evidence>